<feature type="region of interest" description="Disordered" evidence="1">
    <location>
        <begin position="147"/>
        <end position="190"/>
    </location>
</feature>
<dbReference type="AlphaFoldDB" id="A0A409VVL6"/>
<feature type="region of interest" description="Disordered" evidence="1">
    <location>
        <begin position="1"/>
        <end position="91"/>
    </location>
</feature>
<accession>A0A409VVL6</accession>
<reference evidence="2 3" key="1">
    <citation type="journal article" date="2018" name="Evol. Lett.">
        <title>Horizontal gene cluster transfer increased hallucinogenic mushroom diversity.</title>
        <authorList>
            <person name="Reynolds H.T."/>
            <person name="Vijayakumar V."/>
            <person name="Gluck-Thaler E."/>
            <person name="Korotkin H.B."/>
            <person name="Matheny P.B."/>
            <person name="Slot J.C."/>
        </authorList>
    </citation>
    <scope>NUCLEOTIDE SEQUENCE [LARGE SCALE GENOMIC DNA]</scope>
    <source>
        <strain evidence="2 3">2629</strain>
    </source>
</reference>
<dbReference type="STRING" id="181874.A0A409VVL6"/>
<comment type="caution">
    <text evidence="2">The sequence shown here is derived from an EMBL/GenBank/DDBJ whole genome shotgun (WGS) entry which is preliminary data.</text>
</comment>
<evidence type="ECO:0000313" key="2">
    <source>
        <dbReference type="EMBL" id="PPQ70289.1"/>
    </source>
</evidence>
<evidence type="ECO:0000256" key="1">
    <source>
        <dbReference type="SAM" id="MobiDB-lite"/>
    </source>
</evidence>
<name>A0A409VVL6_9AGAR</name>
<keyword evidence="3" id="KW-1185">Reference proteome</keyword>
<sequence>MNSQSTKRARSPDGGAPSERPAKRQFSSLVNRMNIRQLSGSPHPEDWVLQAGGLSIDSPLNPSTPSFIPSPQNDSEDVDMAIDDEAESTSTNSYFDTNPAGNAQFQPSVPTSSEIPFTPHRLGASTFSSSQTPITFPRLGPSINVLPPTPVIGLPQGHASNQQSHSFATPPRPPPADALEGMSPAPMMVSPKMSFAQPISISSPAPSTPSKKRLIMGPKAGCEKCRLGVKGHYMHYE</sequence>
<dbReference type="Proteomes" id="UP000284842">
    <property type="component" value="Unassembled WGS sequence"/>
</dbReference>
<dbReference type="EMBL" id="NHTK01005959">
    <property type="protein sequence ID" value="PPQ70289.1"/>
    <property type="molecule type" value="Genomic_DNA"/>
</dbReference>
<protein>
    <submittedName>
        <fullName evidence="2">Uncharacterized protein</fullName>
    </submittedName>
</protein>
<evidence type="ECO:0000313" key="3">
    <source>
        <dbReference type="Proteomes" id="UP000284842"/>
    </source>
</evidence>
<organism evidence="2 3">
    <name type="scientific">Panaeolus cyanescens</name>
    <dbReference type="NCBI Taxonomy" id="181874"/>
    <lineage>
        <taxon>Eukaryota</taxon>
        <taxon>Fungi</taxon>
        <taxon>Dikarya</taxon>
        <taxon>Basidiomycota</taxon>
        <taxon>Agaricomycotina</taxon>
        <taxon>Agaricomycetes</taxon>
        <taxon>Agaricomycetidae</taxon>
        <taxon>Agaricales</taxon>
        <taxon>Agaricineae</taxon>
        <taxon>Galeropsidaceae</taxon>
        <taxon>Panaeolus</taxon>
    </lineage>
</organism>
<proteinExistence type="predicted"/>
<dbReference type="InParanoid" id="A0A409VVL6"/>
<feature type="compositionally biased region" description="Polar residues" evidence="1">
    <location>
        <begin position="158"/>
        <end position="167"/>
    </location>
</feature>
<gene>
    <name evidence="2" type="ORF">CVT24_000852</name>
</gene>
<feature type="compositionally biased region" description="Polar residues" evidence="1">
    <location>
        <begin position="58"/>
        <end position="73"/>
    </location>
</feature>
<feature type="compositionally biased region" description="Polar residues" evidence="1">
    <location>
        <begin position="25"/>
        <end position="40"/>
    </location>
</feature>
<feature type="compositionally biased region" description="Acidic residues" evidence="1">
    <location>
        <begin position="74"/>
        <end position="87"/>
    </location>
</feature>
<dbReference type="OrthoDB" id="3200438at2759"/>